<dbReference type="InterPro" id="IPR001356">
    <property type="entry name" value="HD"/>
</dbReference>
<dbReference type="OrthoDB" id="6417226at2759"/>
<dbReference type="CDD" id="cd00086">
    <property type="entry name" value="homeodomain"/>
    <property type="match status" value="2"/>
</dbReference>
<feature type="region of interest" description="Disordered" evidence="11">
    <location>
        <begin position="111"/>
        <end position="152"/>
    </location>
</feature>
<sequence length="309" mass="32159">MLDCISEEVGLKKRVVQVWFQNTRARERKGQFRCTANAGIPPIKTSPSSSLAKLSPGGGTANVSGGGTANVSGGGTANVSGGGMANVSGGVSDGGTANVPYSINQAELEPSEFNEAQSPSGGDLSDSSSSSSSSLADPESPGGHRRASEGAAGLDLLGQRRYRTQMSSLQLKIMKACYEAYRTPTMQECEVLGEEIGLPKRVIQVWFQNARAKEKKAKAALGEGGPGAPSEGPPEPRAECPVCQVKYDFYVSCRGHLFSRGHLARLKEAVQAQLHSEGHEGAPGPSLLPVPPAAPPAVGATGEWQGTER</sequence>
<keyword evidence="6 9" id="KW-0238">DNA-binding</keyword>
<dbReference type="Proteomes" id="UP000765507">
    <property type="component" value="Unassembled WGS sequence"/>
</dbReference>
<dbReference type="GO" id="GO:0045664">
    <property type="term" value="P:regulation of neuron differentiation"/>
    <property type="evidence" value="ECO:0007669"/>
    <property type="project" value="TreeGrafter"/>
</dbReference>
<evidence type="ECO:0000256" key="4">
    <source>
        <dbReference type="ARBA" id="ARBA00022771"/>
    </source>
</evidence>
<evidence type="ECO:0000256" key="6">
    <source>
        <dbReference type="ARBA" id="ARBA00023125"/>
    </source>
</evidence>
<dbReference type="GO" id="GO:0008270">
    <property type="term" value="F:zinc ion binding"/>
    <property type="evidence" value="ECO:0007669"/>
    <property type="project" value="UniProtKB-KW"/>
</dbReference>
<keyword evidence="2" id="KW-0479">Metal-binding</keyword>
<dbReference type="PANTHER" id="PTHR45891:SF1">
    <property type="entry name" value="ZINC FINGER HOMEOBOX PROTEIN 2"/>
    <property type="match status" value="1"/>
</dbReference>
<dbReference type="FunFam" id="1.10.10.60:FF:000058">
    <property type="entry name" value="zinc finger homeobox protein 4"/>
    <property type="match status" value="1"/>
</dbReference>
<evidence type="ECO:0000256" key="7">
    <source>
        <dbReference type="ARBA" id="ARBA00023155"/>
    </source>
</evidence>
<feature type="region of interest" description="Disordered" evidence="11">
    <location>
        <begin position="274"/>
        <end position="309"/>
    </location>
</feature>
<protein>
    <recommendedName>
        <fullName evidence="12">Homeobox domain-containing protein</fullName>
    </recommendedName>
</protein>
<feature type="DNA-binding region" description="Homeobox" evidence="9">
    <location>
        <begin position="3"/>
        <end position="31"/>
    </location>
</feature>
<dbReference type="PROSITE" id="PS50071">
    <property type="entry name" value="HOMEOBOX_2"/>
    <property type="match status" value="2"/>
</dbReference>
<evidence type="ECO:0000259" key="12">
    <source>
        <dbReference type="PROSITE" id="PS50071"/>
    </source>
</evidence>
<feature type="domain" description="Homeobox" evidence="12">
    <location>
        <begin position="1"/>
        <end position="30"/>
    </location>
</feature>
<evidence type="ECO:0000256" key="3">
    <source>
        <dbReference type="ARBA" id="ARBA00022737"/>
    </source>
</evidence>
<dbReference type="SUPFAM" id="SSF57667">
    <property type="entry name" value="beta-beta-alpha zinc fingers"/>
    <property type="match status" value="1"/>
</dbReference>
<dbReference type="SMART" id="SM00389">
    <property type="entry name" value="HOX"/>
    <property type="match status" value="1"/>
</dbReference>
<proteinExistence type="predicted"/>
<keyword evidence="3" id="KW-0677">Repeat</keyword>
<feature type="compositionally biased region" description="Low complexity" evidence="11">
    <location>
        <begin position="118"/>
        <end position="141"/>
    </location>
</feature>
<keyword evidence="5" id="KW-0862">Zinc</keyword>
<name>A0A8T1RYZ8_CHESE</name>
<dbReference type="GO" id="GO:0000981">
    <property type="term" value="F:DNA-binding transcription factor activity, RNA polymerase II-specific"/>
    <property type="evidence" value="ECO:0007669"/>
    <property type="project" value="InterPro"/>
</dbReference>
<gene>
    <name evidence="13" type="ORF">G0U57_007417</name>
</gene>
<dbReference type="GO" id="GO:0000978">
    <property type="term" value="F:RNA polymerase II cis-regulatory region sequence-specific DNA binding"/>
    <property type="evidence" value="ECO:0007669"/>
    <property type="project" value="TreeGrafter"/>
</dbReference>
<dbReference type="Pfam" id="PF00046">
    <property type="entry name" value="Homeodomain"/>
    <property type="match status" value="2"/>
</dbReference>
<accession>A0A8T1RYZ8</accession>
<reference evidence="13 14" key="1">
    <citation type="journal article" date="2020" name="G3 (Bethesda)">
        <title>Draft Genome of the Common Snapping Turtle, Chelydra serpentina, a Model for Phenotypic Plasticity in Reptiles.</title>
        <authorList>
            <person name="Das D."/>
            <person name="Singh S.K."/>
            <person name="Bierstedt J."/>
            <person name="Erickson A."/>
            <person name="Galli G.L.J."/>
            <person name="Crossley D.A. 2nd"/>
            <person name="Rhen T."/>
        </authorList>
    </citation>
    <scope>NUCLEOTIDE SEQUENCE [LARGE SCALE GENOMIC DNA]</scope>
    <source>
        <strain evidence="13">KW</strain>
    </source>
</reference>
<comment type="caution">
    <text evidence="13">The sequence shown here is derived from an EMBL/GenBank/DDBJ whole genome shotgun (WGS) entry which is preliminary data.</text>
</comment>
<dbReference type="InterPro" id="IPR009057">
    <property type="entry name" value="Homeodomain-like_sf"/>
</dbReference>
<feature type="domain" description="Homeobox" evidence="12">
    <location>
        <begin position="157"/>
        <end position="217"/>
    </location>
</feature>
<keyword evidence="8 9" id="KW-0539">Nucleus</keyword>
<comment type="subcellular location">
    <subcellularLocation>
        <location evidence="1 9 10">Nucleus</location>
    </subcellularLocation>
</comment>
<evidence type="ECO:0000313" key="13">
    <source>
        <dbReference type="EMBL" id="KAG6921513.1"/>
    </source>
</evidence>
<dbReference type="PROSITE" id="PS00027">
    <property type="entry name" value="HOMEOBOX_1"/>
    <property type="match status" value="1"/>
</dbReference>
<dbReference type="InterPro" id="IPR051968">
    <property type="entry name" value="ZnFinger_Homeobox_TR"/>
</dbReference>
<dbReference type="SUPFAM" id="SSF46689">
    <property type="entry name" value="Homeodomain-like"/>
    <property type="match status" value="2"/>
</dbReference>
<dbReference type="PANTHER" id="PTHR45891">
    <property type="entry name" value="ZINC FINGER HOMEOBOX PROTEIN"/>
    <property type="match status" value="1"/>
</dbReference>
<evidence type="ECO:0000256" key="1">
    <source>
        <dbReference type="ARBA" id="ARBA00004123"/>
    </source>
</evidence>
<organism evidence="13 14">
    <name type="scientific">Chelydra serpentina</name>
    <name type="common">Snapping turtle</name>
    <name type="synonym">Testudo serpentina</name>
    <dbReference type="NCBI Taxonomy" id="8475"/>
    <lineage>
        <taxon>Eukaryota</taxon>
        <taxon>Metazoa</taxon>
        <taxon>Chordata</taxon>
        <taxon>Craniata</taxon>
        <taxon>Vertebrata</taxon>
        <taxon>Euteleostomi</taxon>
        <taxon>Archelosauria</taxon>
        <taxon>Testudinata</taxon>
        <taxon>Testudines</taxon>
        <taxon>Cryptodira</taxon>
        <taxon>Durocryptodira</taxon>
        <taxon>Americhelydia</taxon>
        <taxon>Chelydroidea</taxon>
        <taxon>Chelydridae</taxon>
        <taxon>Chelydra</taxon>
    </lineage>
</organism>
<evidence type="ECO:0000256" key="2">
    <source>
        <dbReference type="ARBA" id="ARBA00022723"/>
    </source>
</evidence>
<dbReference type="AlphaFoldDB" id="A0A8T1RYZ8"/>
<evidence type="ECO:0000256" key="8">
    <source>
        <dbReference type="ARBA" id="ARBA00023242"/>
    </source>
</evidence>
<evidence type="ECO:0000256" key="10">
    <source>
        <dbReference type="RuleBase" id="RU000682"/>
    </source>
</evidence>
<evidence type="ECO:0000313" key="14">
    <source>
        <dbReference type="Proteomes" id="UP000765507"/>
    </source>
</evidence>
<keyword evidence="7 9" id="KW-0371">Homeobox</keyword>
<feature type="compositionally biased region" description="Pro residues" evidence="11">
    <location>
        <begin position="286"/>
        <end position="295"/>
    </location>
</feature>
<keyword evidence="14" id="KW-1185">Reference proteome</keyword>
<feature type="region of interest" description="Disordered" evidence="11">
    <location>
        <begin position="37"/>
        <end position="60"/>
    </location>
</feature>
<keyword evidence="4" id="KW-0863">Zinc-finger</keyword>
<dbReference type="EMBL" id="JAHGAV010002001">
    <property type="protein sequence ID" value="KAG6921513.1"/>
    <property type="molecule type" value="Genomic_DNA"/>
</dbReference>
<dbReference type="InterPro" id="IPR036236">
    <property type="entry name" value="Znf_C2H2_sf"/>
</dbReference>
<evidence type="ECO:0000256" key="9">
    <source>
        <dbReference type="PROSITE-ProRule" id="PRU00108"/>
    </source>
</evidence>
<feature type="DNA-binding region" description="Homeobox" evidence="9">
    <location>
        <begin position="159"/>
        <end position="218"/>
    </location>
</feature>
<dbReference type="GO" id="GO:0005634">
    <property type="term" value="C:nucleus"/>
    <property type="evidence" value="ECO:0007669"/>
    <property type="project" value="UniProtKB-SubCell"/>
</dbReference>
<dbReference type="Gene3D" id="1.10.10.60">
    <property type="entry name" value="Homeodomain-like"/>
    <property type="match status" value="2"/>
</dbReference>
<evidence type="ECO:0000256" key="11">
    <source>
        <dbReference type="SAM" id="MobiDB-lite"/>
    </source>
</evidence>
<dbReference type="InterPro" id="IPR017970">
    <property type="entry name" value="Homeobox_CS"/>
</dbReference>
<evidence type="ECO:0000256" key="5">
    <source>
        <dbReference type="ARBA" id="ARBA00022833"/>
    </source>
</evidence>